<sequence length="615" mass="66307">MAAESTKSSWSADAYIGSFISLISKAQIRYQGFLFHLNPQESTIGLRNVKSFGTEGRRKDGPHVLPSDKVYEYIFFRGSDIKDLQVISSPSVHSTPVVPDDPAIIQPHYPRSTSASSSFPCDSAITATNISSHAQLGLPNSTFQGNLTLNQPVGSLGSWGSFPHPPTVNDNGIAMPTCWPGQGGASGGVSHLQQHSFLQPPQGLSVVSPPMIQQMQNLTMNASLPCDASNSAEFSRPLLPAVCSSSPNSSVPIKPSTTLPSNLSSILMPNKGSNVFPTVTLGSSSPLASPLMAFSLDVNPVVTPVTNKPKSVFDLTLPNQTISQSTPSIVGSFSPDPCEASIPSLLTPDQLLQPGPMGHSSSHLQIAQKDIEVVQASTAKLLSLDSKNAKDPVQSLPSPTAKKLNGAVFHSHHSNKRHGRENKFSGTDAHTCYGEKDHARGKANWPNKPAVHTHRSGGGHGQGRGTQVSPTITKFTEDFDFDAMNAKFNKEEIWGHLRKSNKNRMEDEEGDENDNSANDAEEEDEDGLPNCDVKNVYVKDDFFDSLSCLTLDGGSGRGRAKFSEQKKIDIETFGEVPRHQRGRPGWVGQSRGSHRGRGYHYVGRGRGQTVWSRVT</sequence>
<name>A0ACC0I2X7_9ERIC</name>
<reference evidence="1 2" key="1">
    <citation type="journal article" date="2022" name="Plant J.">
        <title>Chromosome-level genome of Camellia lanceoleosa provides a valuable resource for understanding genome evolution and self-incompatibility.</title>
        <authorList>
            <person name="Gong W."/>
            <person name="Xiao S."/>
            <person name="Wang L."/>
            <person name="Liao Z."/>
            <person name="Chang Y."/>
            <person name="Mo W."/>
            <person name="Hu G."/>
            <person name="Li W."/>
            <person name="Zhao G."/>
            <person name="Zhu H."/>
            <person name="Hu X."/>
            <person name="Ji K."/>
            <person name="Xiang X."/>
            <person name="Song Q."/>
            <person name="Yuan D."/>
            <person name="Jin S."/>
            <person name="Zhang L."/>
        </authorList>
    </citation>
    <scope>NUCLEOTIDE SEQUENCE [LARGE SCALE GENOMIC DNA]</scope>
    <source>
        <strain evidence="1">SQ_2022a</strain>
    </source>
</reference>
<gene>
    <name evidence="1" type="ORF">LOK49_LG04G01767</name>
</gene>
<protein>
    <submittedName>
        <fullName evidence="1">Protein decapping 5</fullName>
    </submittedName>
</protein>
<evidence type="ECO:0000313" key="2">
    <source>
        <dbReference type="Proteomes" id="UP001060215"/>
    </source>
</evidence>
<accession>A0ACC0I2X7</accession>
<dbReference type="Proteomes" id="UP001060215">
    <property type="component" value="Chromosome 2"/>
</dbReference>
<evidence type="ECO:0000313" key="1">
    <source>
        <dbReference type="EMBL" id="KAI8018596.1"/>
    </source>
</evidence>
<keyword evidence="2" id="KW-1185">Reference proteome</keyword>
<organism evidence="1 2">
    <name type="scientific">Camellia lanceoleosa</name>
    <dbReference type="NCBI Taxonomy" id="1840588"/>
    <lineage>
        <taxon>Eukaryota</taxon>
        <taxon>Viridiplantae</taxon>
        <taxon>Streptophyta</taxon>
        <taxon>Embryophyta</taxon>
        <taxon>Tracheophyta</taxon>
        <taxon>Spermatophyta</taxon>
        <taxon>Magnoliopsida</taxon>
        <taxon>eudicotyledons</taxon>
        <taxon>Gunneridae</taxon>
        <taxon>Pentapetalae</taxon>
        <taxon>asterids</taxon>
        <taxon>Ericales</taxon>
        <taxon>Theaceae</taxon>
        <taxon>Camellia</taxon>
    </lineage>
</organism>
<comment type="caution">
    <text evidence="1">The sequence shown here is derived from an EMBL/GenBank/DDBJ whole genome shotgun (WGS) entry which is preliminary data.</text>
</comment>
<dbReference type="EMBL" id="CM045759">
    <property type="protein sequence ID" value="KAI8018596.1"/>
    <property type="molecule type" value="Genomic_DNA"/>
</dbReference>
<proteinExistence type="predicted"/>